<keyword evidence="2" id="KW-1185">Reference proteome</keyword>
<sequence length="64" mass="7483">MVMLTYCAGCTGFLNPLTPTAHILDLLFEPEQTLAGRVQGARTPWTYLNRWRLKRFFRKILRKA</sequence>
<dbReference type="EMBL" id="AP024233">
    <property type="protein sequence ID" value="BCO09176.1"/>
    <property type="molecule type" value="Genomic_DNA"/>
</dbReference>
<gene>
    <name evidence="1" type="ORF">GF1_15520</name>
</gene>
<dbReference type="AlphaFoldDB" id="A0A915XL49"/>
<evidence type="ECO:0000313" key="1">
    <source>
        <dbReference type="EMBL" id="BCO09176.1"/>
    </source>
</evidence>
<dbReference type="Proteomes" id="UP001063350">
    <property type="component" value="Chromosome"/>
</dbReference>
<accession>A0A915XL49</accession>
<dbReference type="KEGG" id="ddu:GF1_15520"/>
<proteinExistence type="predicted"/>
<evidence type="ECO:0000313" key="2">
    <source>
        <dbReference type="Proteomes" id="UP001063350"/>
    </source>
</evidence>
<protein>
    <submittedName>
        <fullName evidence="1">Uncharacterized protein</fullName>
    </submittedName>
</protein>
<reference evidence="1" key="1">
    <citation type="submission" date="2020-12" db="EMBL/GenBank/DDBJ databases">
        <title>Desulfobium dissulfuricans gen. nov., sp. nov., a novel mesophilic, sulfate-reducing bacterium isolated from a deep-sea hydrothermal vent.</title>
        <authorList>
            <person name="Hashimoto Y."/>
            <person name="Tame A."/>
            <person name="Sawayama S."/>
            <person name="Miyazaki J."/>
            <person name="Takai K."/>
            <person name="Nakagawa S."/>
        </authorList>
    </citation>
    <scope>NUCLEOTIDE SEQUENCE</scope>
    <source>
        <strain evidence="1">GF1</strain>
    </source>
</reference>
<organism evidence="1 2">
    <name type="scientific">Desulfolithobacter dissulfuricans</name>
    <dbReference type="NCBI Taxonomy" id="2795293"/>
    <lineage>
        <taxon>Bacteria</taxon>
        <taxon>Pseudomonadati</taxon>
        <taxon>Thermodesulfobacteriota</taxon>
        <taxon>Desulfobulbia</taxon>
        <taxon>Desulfobulbales</taxon>
        <taxon>Desulfobulbaceae</taxon>
        <taxon>Desulfolithobacter</taxon>
    </lineage>
</organism>
<name>A0A915XL49_9BACT</name>